<keyword evidence="1 4" id="KW-0732">Signal</keyword>
<feature type="transmembrane region" description="Helical" evidence="3">
    <location>
        <begin position="961"/>
        <end position="982"/>
    </location>
</feature>
<dbReference type="SMART" id="SM01411">
    <property type="entry name" value="Ephrin_rec_like"/>
    <property type="match status" value="3"/>
</dbReference>
<dbReference type="SUPFAM" id="SSF57184">
    <property type="entry name" value="Growth factor receptor domain"/>
    <property type="match status" value="1"/>
</dbReference>
<keyword evidence="3" id="KW-0812">Transmembrane</keyword>
<dbReference type="Pfam" id="PF12849">
    <property type="entry name" value="PBP_like_2"/>
    <property type="match status" value="1"/>
</dbReference>
<dbReference type="InterPro" id="IPR009030">
    <property type="entry name" value="Growth_fac_rcpt_cys_sf"/>
</dbReference>
<dbReference type="PANTHER" id="PTHR30570">
    <property type="entry name" value="PERIPLASMIC PHOSPHATE BINDING COMPONENT OF PHOSPHATE ABC TRANSPORTER"/>
    <property type="match status" value="1"/>
</dbReference>
<feature type="transmembrane region" description="Helical" evidence="3">
    <location>
        <begin position="1049"/>
        <end position="1075"/>
    </location>
</feature>
<evidence type="ECO:0000259" key="5">
    <source>
        <dbReference type="Pfam" id="PF12849"/>
    </source>
</evidence>
<sequence>MAAMAGSGAWPAMLTLMLGHAGCPAFASTRIKVAGSSTVFPVANAWATSMENASSFDITIEGGGSSSGARRVCAGRSDPSHVDIGDMSRDWKSSEAVLLDDGYTFECTSSKIRVTQIQVGVDGLAVVVGKNSRAHDCLTSPDVGGLTLAMLHWIFTNWTNSQLTADGVNLASAVPNDDGDGIKEWSDLSSACDEVPINAYGPGSDSGTFDFFAEKTLCTDCFGLKAGKVPEDFQWCSSNALHTLEQVNGTDVEALQNYMQTQRPLNCYMSSESDYQLVQWLSSDAGGIGYFGYSYYSQFASRLTVARVASDRENGVLDTKDAKVEPSTYTITDGSYSVYKRKLYMNVDNEAWDRVHPYLSYGFSPKGQKHVATVGYVPVNAALLAKMKIRSKERGNEEADYISVAPSNCPVGTELSAIPYVNQFGTDKVNYTCSLCPPGRYKFLDTPTPCSYCPAGKYADQPGLADCLFCEPGYEPVNGVQCQPCQPGSYKKEVAAATCSLCEPGTFTNRSAQADCEFCLAGFFSIEGSTGCTACPKNEIAPLPKTGQCTACGAGFSTSDVGSTSCFRCKVGAFRFNETSCVACPGRKTTAYQGAATVAECICPRTTYLVNGLRDQDKQHIPSGTCSDCGEGLDCALGSDFRNFEDFASGLSEPDPLQENPFPVVEAGYFAKIGALTQVYKCGRPEYCPGGLPGSCVKGRIGLLCGHCTAGQKWTGEECENCGVMDSFAFLFVWICLFLAVPIFYYFMNSPVSAKASTLLSTTVAFGMTLTLLQTVGLVGFVGMKWPPYMQSLVGFVSIFMLDLEALNFDCFGATPVSSYVTSVLFWPGALLWLFLCAAASGCLPKRFYKYRFVTAKAVSTAGQIFQMGFTIMSKTALMPFMCYTHPNGKSSVLEVTDVICWEGEEHIILVIFGVFMTGTMILYWCTLVFATRVAPLRSAVNDTFFLAASRFLFFRFRPDYWWYGTWFILRGPLLTLPIVIFTDLPQVQLFIMTAVLEIYMVIQLVTWPWKTPIINLADGLMSMLLILLLAVGSAFLDALEGQVKATYSVLAVLILGSLYSVTFVLLCLVLAAFFHKSAMGSHNELTVLTLGKPPSTEDLVRGLEALCFGLDEADYAFIYDTMEEFNVYDRRMLASILTTLAPYFDNDERMRMLQQFRISTHSISTYQSETNSERSSRSNRSIRSTNRSTIGAIEEAPKPGEEGQQIHSDGVETSIRSTGRSTRLPSDEITKPWFMDEATAAAAHREERMARIEAENEAQFQEELKTTDI</sequence>
<protein>
    <submittedName>
        <fullName evidence="6">Protein SphX</fullName>
    </submittedName>
</protein>
<name>A0ABP0NV70_9DINO</name>
<dbReference type="Proteomes" id="UP001642464">
    <property type="component" value="Unassembled WGS sequence"/>
</dbReference>
<feature type="transmembrane region" description="Helical" evidence="3">
    <location>
        <begin position="907"/>
        <end position="931"/>
    </location>
</feature>
<dbReference type="SUPFAM" id="SSF53850">
    <property type="entry name" value="Periplasmic binding protein-like II"/>
    <property type="match status" value="1"/>
</dbReference>
<feature type="transmembrane region" description="Helical" evidence="3">
    <location>
        <begin position="865"/>
        <end position="887"/>
    </location>
</feature>
<evidence type="ECO:0000313" key="7">
    <source>
        <dbReference type="Proteomes" id="UP001642464"/>
    </source>
</evidence>
<comment type="caution">
    <text evidence="6">The sequence shown here is derived from an EMBL/GenBank/DDBJ whole genome shotgun (WGS) entry which is preliminary data.</text>
</comment>
<evidence type="ECO:0000256" key="3">
    <source>
        <dbReference type="SAM" id="Phobius"/>
    </source>
</evidence>
<dbReference type="EMBL" id="CAXAMM010030557">
    <property type="protein sequence ID" value="CAK9066647.1"/>
    <property type="molecule type" value="Genomic_DNA"/>
</dbReference>
<evidence type="ECO:0000313" key="6">
    <source>
        <dbReference type="EMBL" id="CAK9066647.1"/>
    </source>
</evidence>
<feature type="compositionally biased region" description="Low complexity" evidence="2">
    <location>
        <begin position="1179"/>
        <end position="1191"/>
    </location>
</feature>
<reference evidence="6 7" key="1">
    <citation type="submission" date="2024-02" db="EMBL/GenBank/DDBJ databases">
        <authorList>
            <person name="Chen Y."/>
            <person name="Shah S."/>
            <person name="Dougan E. K."/>
            <person name="Thang M."/>
            <person name="Chan C."/>
        </authorList>
    </citation>
    <scope>NUCLEOTIDE SEQUENCE [LARGE SCALE GENOMIC DNA]</scope>
</reference>
<gene>
    <name evidence="6" type="ORF">SCF082_LOCUS33885</name>
</gene>
<dbReference type="InterPro" id="IPR024370">
    <property type="entry name" value="PBP_domain"/>
</dbReference>
<dbReference type="InterPro" id="IPR050811">
    <property type="entry name" value="Phosphate_ABC_transporter"/>
</dbReference>
<feature type="region of interest" description="Disordered" evidence="2">
    <location>
        <begin position="1165"/>
        <end position="1233"/>
    </location>
</feature>
<proteinExistence type="predicted"/>
<feature type="transmembrane region" description="Helical" evidence="3">
    <location>
        <begin position="1020"/>
        <end position="1037"/>
    </location>
</feature>
<feature type="transmembrane region" description="Helical" evidence="3">
    <location>
        <begin position="988"/>
        <end position="1008"/>
    </location>
</feature>
<feature type="compositionally biased region" description="Polar residues" evidence="2">
    <location>
        <begin position="1215"/>
        <end position="1225"/>
    </location>
</feature>
<evidence type="ECO:0000256" key="4">
    <source>
        <dbReference type="SAM" id="SignalP"/>
    </source>
</evidence>
<dbReference type="PANTHER" id="PTHR30570:SF1">
    <property type="entry name" value="PHOSPHATE-BINDING PROTEIN PSTS"/>
    <property type="match status" value="1"/>
</dbReference>
<feature type="transmembrane region" description="Helical" evidence="3">
    <location>
        <begin position="728"/>
        <end position="747"/>
    </location>
</feature>
<feature type="domain" description="PBP" evidence="5">
    <location>
        <begin position="28"/>
        <end position="351"/>
    </location>
</feature>
<keyword evidence="3" id="KW-0472">Membrane</keyword>
<keyword evidence="3" id="KW-1133">Transmembrane helix</keyword>
<keyword evidence="7" id="KW-1185">Reference proteome</keyword>
<organism evidence="6 7">
    <name type="scientific">Durusdinium trenchii</name>
    <dbReference type="NCBI Taxonomy" id="1381693"/>
    <lineage>
        <taxon>Eukaryota</taxon>
        <taxon>Sar</taxon>
        <taxon>Alveolata</taxon>
        <taxon>Dinophyceae</taxon>
        <taxon>Suessiales</taxon>
        <taxon>Symbiodiniaceae</taxon>
        <taxon>Durusdinium</taxon>
    </lineage>
</organism>
<feature type="signal peptide" evidence="4">
    <location>
        <begin position="1"/>
        <end position="21"/>
    </location>
</feature>
<feature type="transmembrane region" description="Helical" evidence="3">
    <location>
        <begin position="825"/>
        <end position="844"/>
    </location>
</feature>
<dbReference type="Gene3D" id="3.40.190.10">
    <property type="entry name" value="Periplasmic binding protein-like II"/>
    <property type="match status" value="2"/>
</dbReference>
<accession>A0ABP0NV70</accession>
<evidence type="ECO:0000256" key="2">
    <source>
        <dbReference type="SAM" id="MobiDB-lite"/>
    </source>
</evidence>
<dbReference type="Gene3D" id="2.10.50.10">
    <property type="entry name" value="Tumor Necrosis Factor Receptor, subunit A, domain 2"/>
    <property type="match status" value="3"/>
</dbReference>
<evidence type="ECO:0000256" key="1">
    <source>
        <dbReference type="ARBA" id="ARBA00022729"/>
    </source>
</evidence>
<feature type="chain" id="PRO_5045869029" evidence="4">
    <location>
        <begin position="22"/>
        <end position="1270"/>
    </location>
</feature>
<feature type="transmembrane region" description="Helical" evidence="3">
    <location>
        <begin position="759"/>
        <end position="784"/>
    </location>
</feature>